<name>A0A8J2JBN3_9HEXA</name>
<protein>
    <submittedName>
        <fullName evidence="3">Uncharacterized protein</fullName>
    </submittedName>
</protein>
<dbReference type="GO" id="GO:0031012">
    <property type="term" value="C:extracellular matrix"/>
    <property type="evidence" value="ECO:0007669"/>
    <property type="project" value="TreeGrafter"/>
</dbReference>
<comment type="caution">
    <text evidence="3">The sequence shown here is derived from an EMBL/GenBank/DDBJ whole genome shotgun (WGS) entry which is preliminary data.</text>
</comment>
<feature type="signal peptide" evidence="2">
    <location>
        <begin position="1"/>
        <end position="19"/>
    </location>
</feature>
<evidence type="ECO:0000256" key="1">
    <source>
        <dbReference type="ARBA" id="ARBA00022460"/>
    </source>
</evidence>
<dbReference type="PANTHER" id="PTHR12236:SF95">
    <property type="entry name" value="CUTICULAR PROTEIN 76BD, ISOFORM C-RELATED"/>
    <property type="match status" value="1"/>
</dbReference>
<organism evidence="3 4">
    <name type="scientific">Allacma fusca</name>
    <dbReference type="NCBI Taxonomy" id="39272"/>
    <lineage>
        <taxon>Eukaryota</taxon>
        <taxon>Metazoa</taxon>
        <taxon>Ecdysozoa</taxon>
        <taxon>Arthropoda</taxon>
        <taxon>Hexapoda</taxon>
        <taxon>Collembola</taxon>
        <taxon>Symphypleona</taxon>
        <taxon>Sminthuridae</taxon>
        <taxon>Allacma</taxon>
    </lineage>
</organism>
<dbReference type="InterPro" id="IPR051217">
    <property type="entry name" value="Insect_Cuticle_Struc_Prot"/>
</dbReference>
<keyword evidence="4" id="KW-1185">Reference proteome</keyword>
<proteinExistence type="predicted"/>
<keyword evidence="1" id="KW-0193">Cuticle</keyword>
<dbReference type="PANTHER" id="PTHR12236">
    <property type="entry name" value="STRUCTURAL CONTITUENT OF CUTICLE"/>
    <property type="match status" value="1"/>
</dbReference>
<sequence>MGFTTVCLTLATLVVAASAEHGYEDYGPGYGHGGHGHGHAHAHYAPVVKAAVPVIPKVVGHVPKTVDYYSHPKYEFSYGVQDHYTGDVKSQHESRDGDVVKGRDP</sequence>
<evidence type="ECO:0000256" key="2">
    <source>
        <dbReference type="SAM" id="SignalP"/>
    </source>
</evidence>
<reference evidence="3" key="1">
    <citation type="submission" date="2021-06" db="EMBL/GenBank/DDBJ databases">
        <authorList>
            <person name="Hodson N. C."/>
            <person name="Mongue J. A."/>
            <person name="Jaron S. K."/>
        </authorList>
    </citation>
    <scope>NUCLEOTIDE SEQUENCE</scope>
</reference>
<accession>A0A8J2JBN3</accession>
<dbReference type="Proteomes" id="UP000708208">
    <property type="component" value="Unassembled WGS sequence"/>
</dbReference>
<evidence type="ECO:0000313" key="3">
    <source>
        <dbReference type="EMBL" id="CAG7717235.1"/>
    </source>
</evidence>
<dbReference type="AlphaFoldDB" id="A0A8J2JBN3"/>
<evidence type="ECO:0000313" key="4">
    <source>
        <dbReference type="Proteomes" id="UP000708208"/>
    </source>
</evidence>
<feature type="chain" id="PRO_5035324357" evidence="2">
    <location>
        <begin position="20"/>
        <end position="105"/>
    </location>
</feature>
<dbReference type="GO" id="GO:0005615">
    <property type="term" value="C:extracellular space"/>
    <property type="evidence" value="ECO:0007669"/>
    <property type="project" value="TreeGrafter"/>
</dbReference>
<dbReference type="OrthoDB" id="6510765at2759"/>
<dbReference type="GO" id="GO:0042302">
    <property type="term" value="F:structural constituent of cuticle"/>
    <property type="evidence" value="ECO:0007669"/>
    <property type="project" value="UniProtKB-KW"/>
</dbReference>
<dbReference type="EMBL" id="CAJVCH010044046">
    <property type="protein sequence ID" value="CAG7717235.1"/>
    <property type="molecule type" value="Genomic_DNA"/>
</dbReference>
<keyword evidence="2" id="KW-0732">Signal</keyword>
<gene>
    <name evidence="3" type="ORF">AFUS01_LOCUS6700</name>
</gene>